<evidence type="ECO:0000313" key="1">
    <source>
        <dbReference type="EMBL" id="UZW64349.1"/>
    </source>
</evidence>
<protein>
    <submittedName>
        <fullName evidence="1">YraN family protein</fullName>
    </submittedName>
</protein>
<evidence type="ECO:0000313" key="2">
    <source>
        <dbReference type="Proteomes" id="UP001164481"/>
    </source>
</evidence>
<name>A0AAX3EZA2_MYCSY</name>
<dbReference type="AlphaFoldDB" id="A0AAX3EZA2"/>
<organism evidence="1 2">
    <name type="scientific">Mycoplasmopsis synoviae</name>
    <name type="common">Mycoplasma synoviae</name>
    <dbReference type="NCBI Taxonomy" id="2109"/>
    <lineage>
        <taxon>Bacteria</taxon>
        <taxon>Bacillati</taxon>
        <taxon>Mycoplasmatota</taxon>
        <taxon>Mycoplasmoidales</taxon>
        <taxon>Metamycoplasmataceae</taxon>
        <taxon>Mycoplasmopsis</taxon>
    </lineage>
</organism>
<dbReference type="EMBL" id="CP107525">
    <property type="protein sequence ID" value="UZW64349.1"/>
    <property type="molecule type" value="Genomic_DNA"/>
</dbReference>
<reference evidence="1" key="2">
    <citation type="submission" date="2022-11" db="EMBL/GenBank/DDBJ databases">
        <title>complete genomes of mycoplasma synoviae ZX313 strain and SD2 strain.</title>
        <authorList>
            <person name="Zhong Q."/>
        </authorList>
    </citation>
    <scope>NUCLEOTIDE SEQUENCE</scope>
    <source>
        <strain evidence="1">SD2</strain>
    </source>
</reference>
<sequence length="174" mass="21550">MKKLYFNIKKLDWNIKKELAFSNYKNFEEFHDLNFQKAKKKFIELYKEKNWFLREEDVKNLIFYFLFVSWQNYNNEILVLNYLKNQRLFVKLAFDFLDFAGKVDLIAEKENKLYFIQVKTNNFMEQKNLNLFFKFSKNKKATPIFSIIKKTEITFFKVKLSKFNNLYFLEEFKF</sequence>
<dbReference type="RefSeq" id="WP_267274339.1">
    <property type="nucleotide sequence ID" value="NZ_CP107525.1"/>
</dbReference>
<proteinExistence type="predicted"/>
<reference evidence="1" key="1">
    <citation type="submission" date="2022-10" db="EMBL/GenBank/DDBJ databases">
        <authorList>
            <person name="Wei X."/>
        </authorList>
    </citation>
    <scope>NUCLEOTIDE SEQUENCE</scope>
    <source>
        <strain evidence="1">SD2</strain>
    </source>
</reference>
<dbReference type="Proteomes" id="UP001164481">
    <property type="component" value="Chromosome"/>
</dbReference>
<gene>
    <name evidence="1" type="ORF">OIE46_03195</name>
</gene>
<accession>A0AAX3EZA2</accession>